<dbReference type="EMBL" id="BMUW01000003">
    <property type="protein sequence ID" value="GGZ48712.1"/>
    <property type="molecule type" value="Genomic_DNA"/>
</dbReference>
<sequence>MTEPRKGTPMTWSTRQLAELAGTTLKTVRHYHKLGLLEEPERAPSGYKRYDVRHLVRLMGIRRLTDLGVPLSDIPTVAAADARSTETLRALDAELAANIERQQHMRRQLAAILEDGASLDLPADFGAAAATLPRAQQDLLVAYSSVLTPTAMSVIRDQYTRPRDEVAKEFEQLPADAPEDVRRRLAAHLAAEVRAQRADHSFITDLDAASRRNGKLTRSVVTQALITFYNEAQLDVLRHLHDLLEQEEADGGADGGGRVGRDGKGEQDHSGDHDPPRGTPGATG</sequence>
<evidence type="ECO:0000256" key="1">
    <source>
        <dbReference type="ARBA" id="ARBA00023125"/>
    </source>
</evidence>
<feature type="compositionally biased region" description="Basic and acidic residues" evidence="2">
    <location>
        <begin position="259"/>
        <end position="276"/>
    </location>
</feature>
<organism evidence="4 5">
    <name type="scientific">Streptomyces rubiginosohelvolus</name>
    <dbReference type="NCBI Taxonomy" id="67362"/>
    <lineage>
        <taxon>Bacteria</taxon>
        <taxon>Bacillati</taxon>
        <taxon>Actinomycetota</taxon>
        <taxon>Actinomycetes</taxon>
        <taxon>Kitasatosporales</taxon>
        <taxon>Streptomycetaceae</taxon>
        <taxon>Streptomyces</taxon>
    </lineage>
</organism>
<dbReference type="PROSITE" id="PS50937">
    <property type="entry name" value="HTH_MERR_2"/>
    <property type="match status" value="1"/>
</dbReference>
<reference evidence="5" key="1">
    <citation type="journal article" date="2019" name="Int. J. Syst. Evol. Microbiol.">
        <title>The Global Catalogue of Microorganisms (GCM) 10K type strain sequencing project: providing services to taxonomists for standard genome sequencing and annotation.</title>
        <authorList>
            <consortium name="The Broad Institute Genomics Platform"/>
            <consortium name="The Broad Institute Genome Sequencing Center for Infectious Disease"/>
            <person name="Wu L."/>
            <person name="Ma J."/>
        </authorList>
    </citation>
    <scope>NUCLEOTIDE SEQUENCE [LARGE SCALE GENOMIC DNA]</scope>
    <source>
        <strain evidence="5">JCM 4602</strain>
    </source>
</reference>
<dbReference type="SMART" id="SM00422">
    <property type="entry name" value="HTH_MERR"/>
    <property type="match status" value="1"/>
</dbReference>
<dbReference type="InterPro" id="IPR009061">
    <property type="entry name" value="DNA-bd_dom_put_sf"/>
</dbReference>
<proteinExistence type="predicted"/>
<comment type="caution">
    <text evidence="4">The sequence shown here is derived from an EMBL/GenBank/DDBJ whole genome shotgun (WGS) entry which is preliminary data.</text>
</comment>
<dbReference type="SUPFAM" id="SSF46955">
    <property type="entry name" value="Putative DNA-binding domain"/>
    <property type="match status" value="1"/>
</dbReference>
<gene>
    <name evidence="4" type="ORF">GCM10010328_24310</name>
</gene>
<accession>A0ABQ3BK01</accession>
<evidence type="ECO:0000256" key="2">
    <source>
        <dbReference type="SAM" id="MobiDB-lite"/>
    </source>
</evidence>
<dbReference type="Gene3D" id="1.10.1660.10">
    <property type="match status" value="1"/>
</dbReference>
<protein>
    <submittedName>
        <fullName evidence="4">Transcriptional regulator, MerR family protein</fullName>
    </submittedName>
</protein>
<evidence type="ECO:0000313" key="4">
    <source>
        <dbReference type="EMBL" id="GGZ48712.1"/>
    </source>
</evidence>
<dbReference type="Pfam" id="PF13411">
    <property type="entry name" value="MerR_1"/>
    <property type="match status" value="1"/>
</dbReference>
<dbReference type="PANTHER" id="PTHR30204:SF93">
    <property type="entry name" value="HTH MERR-TYPE DOMAIN-CONTAINING PROTEIN"/>
    <property type="match status" value="1"/>
</dbReference>
<dbReference type="Proteomes" id="UP000624183">
    <property type="component" value="Unassembled WGS sequence"/>
</dbReference>
<feature type="region of interest" description="Disordered" evidence="2">
    <location>
        <begin position="247"/>
        <end position="284"/>
    </location>
</feature>
<evidence type="ECO:0000259" key="3">
    <source>
        <dbReference type="PROSITE" id="PS50937"/>
    </source>
</evidence>
<dbReference type="CDD" id="cd00592">
    <property type="entry name" value="HTH_MerR-like"/>
    <property type="match status" value="1"/>
</dbReference>
<dbReference type="InterPro" id="IPR000551">
    <property type="entry name" value="MerR-type_HTH_dom"/>
</dbReference>
<keyword evidence="5" id="KW-1185">Reference proteome</keyword>
<evidence type="ECO:0000313" key="5">
    <source>
        <dbReference type="Proteomes" id="UP000624183"/>
    </source>
</evidence>
<name>A0ABQ3BK01_9ACTN</name>
<feature type="domain" description="HTH merR-type" evidence="3">
    <location>
        <begin position="11"/>
        <end position="80"/>
    </location>
</feature>
<dbReference type="PANTHER" id="PTHR30204">
    <property type="entry name" value="REDOX-CYCLING DRUG-SENSING TRANSCRIPTIONAL ACTIVATOR SOXR"/>
    <property type="match status" value="1"/>
</dbReference>
<keyword evidence="1" id="KW-0238">DNA-binding</keyword>
<dbReference type="InterPro" id="IPR047057">
    <property type="entry name" value="MerR_fam"/>
</dbReference>